<evidence type="ECO:0000313" key="2">
    <source>
        <dbReference type="Proteomes" id="UP000245410"/>
    </source>
</evidence>
<name>A0A317CWF3_9ACTN</name>
<comment type="caution">
    <text evidence="1">The sequence shown here is derived from an EMBL/GenBank/DDBJ whole genome shotgun (WGS) entry which is preliminary data.</text>
</comment>
<evidence type="ECO:0000313" key="1">
    <source>
        <dbReference type="EMBL" id="PWR06532.1"/>
    </source>
</evidence>
<gene>
    <name evidence="1" type="ORF">DKT68_22050</name>
</gene>
<reference evidence="1 2" key="1">
    <citation type="submission" date="2018-05" db="EMBL/GenBank/DDBJ databases">
        <title>Micromonospora atacamensis sp. nov., a novel actinobacteria isolated from high altitude Atacama Desert soil.</title>
        <authorList>
            <person name="Carro L."/>
            <person name="Golinska P."/>
            <person name="Klenk H.-P."/>
            <person name="Goodfellow M."/>
        </authorList>
    </citation>
    <scope>NUCLEOTIDE SEQUENCE [LARGE SCALE GENOMIC DNA]</scope>
    <source>
        <strain evidence="1 2">5R2A7</strain>
    </source>
</reference>
<protein>
    <submittedName>
        <fullName evidence="1">Uncharacterized protein</fullName>
    </submittedName>
</protein>
<dbReference type="EMBL" id="QGKR01000248">
    <property type="protein sequence ID" value="PWR06532.1"/>
    <property type="molecule type" value="Genomic_DNA"/>
</dbReference>
<accession>A0A317CWF3</accession>
<sequence length="195" mass="22034">MHTLGDVTSNYRDTTIVSRLLRGLGRIEEGLKLQRSRILSYNESVAVHYRGTDHELRVHTDPEIDLDYYAMELGRLISLSEEIDRLFNKPAEIARARAAFLMVVPQAKNIRNAVTHFDDRPRLDTVVFLGGAIRRLHSNGRVEHLVDARYEQHDAALSLVGVLGQWLRGRLHEALAADPAAPLQEQIRNRAADIG</sequence>
<dbReference type="Proteomes" id="UP000245410">
    <property type="component" value="Unassembled WGS sequence"/>
</dbReference>
<keyword evidence="2" id="KW-1185">Reference proteome</keyword>
<dbReference type="AlphaFoldDB" id="A0A317CWF3"/>
<proteinExistence type="predicted"/>
<organism evidence="1 2">
    <name type="scientific">Micromonospora acroterricola</name>
    <dbReference type="NCBI Taxonomy" id="2202421"/>
    <lineage>
        <taxon>Bacteria</taxon>
        <taxon>Bacillati</taxon>
        <taxon>Actinomycetota</taxon>
        <taxon>Actinomycetes</taxon>
        <taxon>Micromonosporales</taxon>
        <taxon>Micromonosporaceae</taxon>
        <taxon>Micromonospora</taxon>
    </lineage>
</organism>